<organism evidence="14 15">
    <name type="scientific">Hydrogenivirga caldilitoris</name>
    <dbReference type="NCBI Taxonomy" id="246264"/>
    <lineage>
        <taxon>Bacteria</taxon>
        <taxon>Pseudomonadati</taxon>
        <taxon>Aquificota</taxon>
        <taxon>Aquificia</taxon>
        <taxon>Aquificales</taxon>
        <taxon>Aquificaceae</taxon>
        <taxon>Hydrogenivirga</taxon>
    </lineage>
</organism>
<keyword evidence="4" id="KW-1003">Cell membrane</keyword>
<keyword evidence="14" id="KW-0282">Flagellum</keyword>
<evidence type="ECO:0000256" key="6">
    <source>
        <dbReference type="ARBA" id="ARBA00022989"/>
    </source>
</evidence>
<comment type="subcellular location">
    <subcellularLocation>
        <location evidence="1 9">Bacterial flagellum basal body</location>
    </subcellularLocation>
    <subcellularLocation>
        <location evidence="2">Cell membrane</location>
        <topology evidence="2">Multi-pass membrane protein</topology>
    </subcellularLocation>
</comment>
<evidence type="ECO:0000256" key="5">
    <source>
        <dbReference type="ARBA" id="ARBA00022692"/>
    </source>
</evidence>
<dbReference type="EMBL" id="RCCJ01000001">
    <property type="protein sequence ID" value="RLJ71470.1"/>
    <property type="molecule type" value="Genomic_DNA"/>
</dbReference>
<dbReference type="NCBIfam" id="TIGR00206">
    <property type="entry name" value="fliF"/>
    <property type="match status" value="1"/>
</dbReference>
<evidence type="ECO:0000256" key="2">
    <source>
        <dbReference type="ARBA" id="ARBA00004651"/>
    </source>
</evidence>
<dbReference type="InterPro" id="IPR013556">
    <property type="entry name" value="Flag_M-ring_C"/>
</dbReference>
<keyword evidence="14" id="KW-0966">Cell projection</keyword>
<comment type="caution">
    <text evidence="14">The sequence shown here is derived from an EMBL/GenBank/DDBJ whole genome shotgun (WGS) entry which is preliminary data.</text>
</comment>
<evidence type="ECO:0000259" key="13">
    <source>
        <dbReference type="Pfam" id="PF08345"/>
    </source>
</evidence>
<evidence type="ECO:0000256" key="1">
    <source>
        <dbReference type="ARBA" id="ARBA00004117"/>
    </source>
</evidence>
<accession>A0A497XTH4</accession>
<evidence type="ECO:0000259" key="12">
    <source>
        <dbReference type="Pfam" id="PF01514"/>
    </source>
</evidence>
<dbReference type="GO" id="GO:0005886">
    <property type="term" value="C:plasma membrane"/>
    <property type="evidence" value="ECO:0007669"/>
    <property type="project" value="UniProtKB-SubCell"/>
</dbReference>
<evidence type="ECO:0000256" key="4">
    <source>
        <dbReference type="ARBA" id="ARBA00022475"/>
    </source>
</evidence>
<dbReference type="Pfam" id="PF01514">
    <property type="entry name" value="YscJ_FliF"/>
    <property type="match status" value="1"/>
</dbReference>
<dbReference type="Pfam" id="PF08345">
    <property type="entry name" value="YscJ_FliF_C"/>
    <property type="match status" value="1"/>
</dbReference>
<feature type="region of interest" description="Disordered" evidence="10">
    <location>
        <begin position="292"/>
        <end position="323"/>
    </location>
</feature>
<reference evidence="14 15" key="1">
    <citation type="submission" date="2018-10" db="EMBL/GenBank/DDBJ databases">
        <title>Genomic Encyclopedia of Archaeal and Bacterial Type Strains, Phase II (KMG-II): from individual species to whole genera.</title>
        <authorList>
            <person name="Goeker M."/>
        </authorList>
    </citation>
    <scope>NUCLEOTIDE SEQUENCE [LARGE SCALE GENOMIC DNA]</scope>
    <source>
        <strain evidence="14 15">DSM 16510</strain>
    </source>
</reference>
<dbReference type="InterPro" id="IPR045851">
    <property type="entry name" value="AMP-bd_C_sf"/>
</dbReference>
<evidence type="ECO:0000256" key="8">
    <source>
        <dbReference type="ARBA" id="ARBA00023143"/>
    </source>
</evidence>
<dbReference type="PANTHER" id="PTHR30046:SF0">
    <property type="entry name" value="FLAGELLAR M-RING PROTEIN"/>
    <property type="match status" value="1"/>
</dbReference>
<feature type="domain" description="Flagellar M-ring C-terminal" evidence="13">
    <location>
        <begin position="252"/>
        <end position="399"/>
    </location>
</feature>
<keyword evidence="6 11" id="KW-1133">Transmembrane helix</keyword>
<dbReference type="OrthoDB" id="9807026at2"/>
<dbReference type="PRINTS" id="PR01009">
    <property type="entry name" value="FLGMRINGFLIF"/>
</dbReference>
<dbReference type="AlphaFoldDB" id="A0A497XTH4"/>
<evidence type="ECO:0000256" key="9">
    <source>
        <dbReference type="PIRNR" id="PIRNR004862"/>
    </source>
</evidence>
<dbReference type="PIRSF" id="PIRSF004862">
    <property type="entry name" value="FliF"/>
    <property type="match status" value="1"/>
</dbReference>
<dbReference type="Gene3D" id="3.30.300.30">
    <property type="match status" value="1"/>
</dbReference>
<dbReference type="Proteomes" id="UP000267841">
    <property type="component" value="Unassembled WGS sequence"/>
</dbReference>
<comment type="similarity">
    <text evidence="3 9">Belongs to the FliF family.</text>
</comment>
<proteinExistence type="inferred from homology"/>
<gene>
    <name evidence="14" type="ORF">BCF55_1772</name>
</gene>
<keyword evidence="14" id="KW-0969">Cilium</keyword>
<dbReference type="GO" id="GO:0009431">
    <property type="term" value="C:bacterial-type flagellum basal body, MS ring"/>
    <property type="evidence" value="ECO:0007669"/>
    <property type="project" value="InterPro"/>
</dbReference>
<keyword evidence="8 9" id="KW-0975">Bacterial flagellum</keyword>
<evidence type="ECO:0000256" key="3">
    <source>
        <dbReference type="ARBA" id="ARBA00007971"/>
    </source>
</evidence>
<protein>
    <recommendedName>
        <fullName evidence="9">Flagellar M-ring protein</fullName>
    </recommendedName>
</protein>
<dbReference type="InterPro" id="IPR000067">
    <property type="entry name" value="FlgMring_FliF"/>
</dbReference>
<evidence type="ECO:0000256" key="10">
    <source>
        <dbReference type="SAM" id="MobiDB-lite"/>
    </source>
</evidence>
<dbReference type="InterPro" id="IPR006182">
    <property type="entry name" value="FliF_N_dom"/>
</dbReference>
<keyword evidence="15" id="KW-1185">Reference proteome</keyword>
<keyword evidence="7 11" id="KW-0472">Membrane</keyword>
<sequence>MADLSGTLRSIQERFSAMPLTQKVLLIGIPAVVFSLIVTVLIYSLQPNYAVLYSNLNPEDMNAVLTELDKEGIKYKVGRDGRTILVPEDKVRDTRLKLAAKGIPNKGIIGYELFDKSTIGLSEFQQRVNFKRAIEGELVRTILRFKNIEDARVHIALPEKSIFLRDEKEPSASVFIRLKPGAEIAEEQVRAIRNLVAASVEDLKPQNVVVIDDKGRNLTASLDEGEEAISNKQLRIRKELEREIEKKVQTALEEALGYGNVKVRVSVELDFTKVQKKEETYDPDMTAVVSEQKRKETTTGIPTGGVPGTAANIPPGTGAIQGQTGTLSEKKETITNYEVSKKEIVSIDNTLKIKRLSVGVIINKELKGIDEESVKKIVSAAAGIDPNRGDTLSVIAIPFTKPAEVEEVGPPVPVWERFLIPGIVGAVMALLLIFGMLRLLRKKPTPVPVPAEAPTPEEIVTIRGAEALRETARELEVVRTMTEVARKEPKKVAAMLKLWLREE</sequence>
<name>A0A497XTH4_9AQUI</name>
<dbReference type="PANTHER" id="PTHR30046">
    <property type="entry name" value="FLAGELLAR M-RING PROTEIN"/>
    <property type="match status" value="1"/>
</dbReference>
<dbReference type="GO" id="GO:0003774">
    <property type="term" value="F:cytoskeletal motor activity"/>
    <property type="evidence" value="ECO:0007669"/>
    <property type="project" value="InterPro"/>
</dbReference>
<dbReference type="GO" id="GO:0071973">
    <property type="term" value="P:bacterial-type flagellum-dependent cell motility"/>
    <property type="evidence" value="ECO:0007669"/>
    <property type="project" value="InterPro"/>
</dbReference>
<evidence type="ECO:0000256" key="7">
    <source>
        <dbReference type="ARBA" id="ARBA00023136"/>
    </source>
</evidence>
<evidence type="ECO:0000256" key="11">
    <source>
        <dbReference type="SAM" id="Phobius"/>
    </source>
</evidence>
<feature type="transmembrane region" description="Helical" evidence="11">
    <location>
        <begin position="24"/>
        <end position="45"/>
    </location>
</feature>
<comment type="function">
    <text evidence="9">The M ring may be actively involved in energy transduction.</text>
</comment>
<evidence type="ECO:0000313" key="15">
    <source>
        <dbReference type="Proteomes" id="UP000267841"/>
    </source>
</evidence>
<feature type="transmembrane region" description="Helical" evidence="11">
    <location>
        <begin position="418"/>
        <end position="437"/>
    </location>
</feature>
<dbReference type="RefSeq" id="WP_121012882.1">
    <property type="nucleotide sequence ID" value="NZ_RCCJ01000001.1"/>
</dbReference>
<evidence type="ECO:0000313" key="14">
    <source>
        <dbReference type="EMBL" id="RLJ71470.1"/>
    </source>
</evidence>
<keyword evidence="5 11" id="KW-0812">Transmembrane</keyword>
<feature type="domain" description="Flagellar M-ring N-terminal" evidence="12">
    <location>
        <begin position="46"/>
        <end position="219"/>
    </location>
</feature>
<dbReference type="InterPro" id="IPR043427">
    <property type="entry name" value="YscJ/FliF"/>
</dbReference>